<evidence type="ECO:0000256" key="8">
    <source>
        <dbReference type="ARBA" id="ARBA00022989"/>
    </source>
</evidence>
<dbReference type="Gene3D" id="2.60.220.50">
    <property type="match status" value="1"/>
</dbReference>
<evidence type="ECO:0000259" key="18">
    <source>
        <dbReference type="PROSITE" id="PS50026"/>
    </source>
</evidence>
<dbReference type="PRINTS" id="PR00249">
    <property type="entry name" value="GPCRSECRETIN"/>
</dbReference>
<dbReference type="PROSITE" id="PS50261">
    <property type="entry name" value="G_PROTEIN_RECEP_F2_4"/>
    <property type="match status" value="1"/>
</dbReference>
<dbReference type="PANTHER" id="PTHR47767:SF1">
    <property type="entry name" value="ADHESION G PROTEIN-COUPLED RECEPTOR G7"/>
    <property type="match status" value="1"/>
</dbReference>
<keyword evidence="7" id="KW-0677">Repeat</keyword>
<dbReference type="Pfam" id="PF00002">
    <property type="entry name" value="7tm_2"/>
    <property type="match status" value="1"/>
</dbReference>
<dbReference type="InterPro" id="IPR001881">
    <property type="entry name" value="EGF-like_Ca-bd_dom"/>
</dbReference>
<dbReference type="CDD" id="cd15040">
    <property type="entry name" value="7tmB2_Adhesion"/>
    <property type="match status" value="1"/>
</dbReference>
<feature type="domain" description="G-protein coupled receptors family 2 profile 1" evidence="19">
    <location>
        <begin position="503"/>
        <end position="597"/>
    </location>
</feature>
<evidence type="ECO:0000313" key="23">
    <source>
        <dbReference type="EMBL" id="JAA59326.1"/>
    </source>
</evidence>
<feature type="transmembrane region" description="Helical" evidence="16">
    <location>
        <begin position="1009"/>
        <end position="1027"/>
    </location>
</feature>
<dbReference type="InterPro" id="IPR018097">
    <property type="entry name" value="EGF_Ca-bd_CS"/>
</dbReference>
<dbReference type="Gene3D" id="2.10.25.10">
    <property type="entry name" value="Laminin"/>
    <property type="match status" value="5"/>
</dbReference>
<keyword evidence="5 16" id="KW-0812">Transmembrane</keyword>
<feature type="signal peptide" evidence="17">
    <location>
        <begin position="1"/>
        <end position="30"/>
    </location>
</feature>
<dbReference type="GO" id="GO:0007156">
    <property type="term" value="P:homophilic cell adhesion via plasma membrane adhesion molecules"/>
    <property type="evidence" value="ECO:0007669"/>
    <property type="project" value="InterPro"/>
</dbReference>
<dbReference type="InterPro" id="IPR001879">
    <property type="entry name" value="GPCR_2_extracellular_dom"/>
</dbReference>
<dbReference type="SUPFAM" id="SSF49265">
    <property type="entry name" value="Fibronectin type III"/>
    <property type="match status" value="1"/>
</dbReference>
<comment type="caution">
    <text evidence="14">Lacks conserved residue(s) required for the propagation of feature annotation.</text>
</comment>
<feature type="disulfide bond" evidence="14">
    <location>
        <begin position="399"/>
        <end position="408"/>
    </location>
</feature>
<keyword evidence="4 14" id="KW-0245">EGF-like domain</keyword>
<feature type="domain" description="Fibronectin type-III" evidence="22">
    <location>
        <begin position="244"/>
        <end position="336"/>
    </location>
</feature>
<accession>L7M4R1</accession>
<evidence type="ECO:0000256" key="1">
    <source>
        <dbReference type="ARBA" id="ARBA00004141"/>
    </source>
</evidence>
<dbReference type="GO" id="GO:0007166">
    <property type="term" value="P:cell surface receptor signaling pathway"/>
    <property type="evidence" value="ECO:0007669"/>
    <property type="project" value="InterPro"/>
</dbReference>
<reference evidence="23" key="1">
    <citation type="submission" date="2012-11" db="EMBL/GenBank/DDBJ databases">
        <authorList>
            <person name="Lucero-Rivera Y.E."/>
            <person name="Tovar-Ramirez D."/>
        </authorList>
    </citation>
    <scope>NUCLEOTIDE SEQUENCE</scope>
    <source>
        <tissue evidence="23">Salivary gland</tissue>
    </source>
</reference>
<dbReference type="Pfam" id="PF01825">
    <property type="entry name" value="GPS"/>
    <property type="match status" value="1"/>
</dbReference>
<dbReference type="PROSITE" id="PS50268">
    <property type="entry name" value="CADHERIN_2"/>
    <property type="match status" value="2"/>
</dbReference>
<dbReference type="SUPFAM" id="SSF49313">
    <property type="entry name" value="Cadherin-like"/>
    <property type="match status" value="2"/>
</dbReference>
<evidence type="ECO:0000259" key="20">
    <source>
        <dbReference type="PROSITE" id="PS50261"/>
    </source>
</evidence>
<dbReference type="InterPro" id="IPR000832">
    <property type="entry name" value="GPCR_2_secretin-like"/>
</dbReference>
<comment type="subcellular location">
    <subcellularLocation>
        <location evidence="2">Cell membrane</location>
    </subcellularLocation>
    <subcellularLocation>
        <location evidence="1">Membrane</location>
        <topology evidence="1">Multi-pass membrane protein</topology>
    </subcellularLocation>
</comment>
<evidence type="ECO:0000256" key="15">
    <source>
        <dbReference type="SAM" id="MobiDB-lite"/>
    </source>
</evidence>
<feature type="disulfide bond" evidence="14">
    <location>
        <begin position="515"/>
        <end position="524"/>
    </location>
</feature>
<feature type="domain" description="EGF-like" evidence="18">
    <location>
        <begin position="410"/>
        <end position="449"/>
    </location>
</feature>
<dbReference type="GO" id="GO:0004930">
    <property type="term" value="F:G protein-coupled receptor activity"/>
    <property type="evidence" value="ECO:0007669"/>
    <property type="project" value="InterPro"/>
</dbReference>
<dbReference type="InterPro" id="IPR015919">
    <property type="entry name" value="Cadherin-like_sf"/>
</dbReference>
<keyword evidence="23" id="KW-0675">Receptor</keyword>
<dbReference type="InterPro" id="IPR003961">
    <property type="entry name" value="FN3_dom"/>
</dbReference>
<keyword evidence="8 16" id="KW-1133">Transmembrane helix</keyword>
<dbReference type="Gene3D" id="1.20.1070.10">
    <property type="entry name" value="Rhodopsin 7-helix transmembrane proteins"/>
    <property type="match status" value="1"/>
</dbReference>
<dbReference type="PROSITE" id="PS50026">
    <property type="entry name" value="EGF_3"/>
    <property type="match status" value="5"/>
</dbReference>
<evidence type="ECO:0000256" key="11">
    <source>
        <dbReference type="ARBA" id="ARBA00023180"/>
    </source>
</evidence>
<dbReference type="PROSITE" id="PS01186">
    <property type="entry name" value="EGF_2"/>
    <property type="match status" value="5"/>
</dbReference>
<dbReference type="Gene3D" id="2.60.40.60">
    <property type="entry name" value="Cadherins"/>
    <property type="match status" value="2"/>
</dbReference>
<dbReference type="InterPro" id="IPR000152">
    <property type="entry name" value="EGF-type_Asp/Asn_hydroxyl_site"/>
</dbReference>
<evidence type="ECO:0000256" key="14">
    <source>
        <dbReference type="PROSITE-ProRule" id="PRU00076"/>
    </source>
</evidence>
<dbReference type="InterPro" id="IPR013783">
    <property type="entry name" value="Ig-like_fold"/>
</dbReference>
<feature type="domain" description="Cadherin" evidence="21">
    <location>
        <begin position="154"/>
        <end position="247"/>
    </location>
</feature>
<dbReference type="InterPro" id="IPR002126">
    <property type="entry name" value="Cadherin-like_dom"/>
</dbReference>
<feature type="disulfide bond" evidence="14">
    <location>
        <begin position="338"/>
        <end position="348"/>
    </location>
</feature>
<feature type="disulfide bond" evidence="14">
    <location>
        <begin position="477"/>
        <end position="486"/>
    </location>
</feature>
<dbReference type="SMART" id="SM00060">
    <property type="entry name" value="FN3"/>
    <property type="match status" value="1"/>
</dbReference>
<feature type="transmembrane region" description="Helical" evidence="16">
    <location>
        <begin position="1136"/>
        <end position="1158"/>
    </location>
</feature>
<feature type="transmembrane region" description="Helical" evidence="16">
    <location>
        <begin position="934"/>
        <end position="953"/>
    </location>
</feature>
<dbReference type="InterPro" id="IPR013032">
    <property type="entry name" value="EGF-like_CS"/>
</dbReference>
<evidence type="ECO:0000256" key="17">
    <source>
        <dbReference type="SAM" id="SignalP"/>
    </source>
</evidence>
<dbReference type="PROSITE" id="PS00022">
    <property type="entry name" value="EGF_1"/>
    <property type="match status" value="5"/>
</dbReference>
<dbReference type="CDD" id="cd00054">
    <property type="entry name" value="EGF_CA"/>
    <property type="match status" value="4"/>
</dbReference>
<dbReference type="SMART" id="SM00112">
    <property type="entry name" value="CA"/>
    <property type="match status" value="2"/>
</dbReference>
<evidence type="ECO:0000256" key="12">
    <source>
        <dbReference type="ARBA" id="ARBA00023292"/>
    </source>
</evidence>
<evidence type="ECO:0000256" key="4">
    <source>
        <dbReference type="ARBA" id="ARBA00022536"/>
    </source>
</evidence>
<feature type="disulfide bond" evidence="14">
    <location>
        <begin position="439"/>
        <end position="448"/>
    </location>
</feature>
<dbReference type="PROSITE" id="PS00010">
    <property type="entry name" value="ASX_HYDROXYL"/>
    <property type="match status" value="1"/>
</dbReference>
<feature type="domain" description="EGF-like" evidence="18">
    <location>
        <begin position="372"/>
        <end position="409"/>
    </location>
</feature>
<evidence type="ECO:0000256" key="6">
    <source>
        <dbReference type="ARBA" id="ARBA00022729"/>
    </source>
</evidence>
<dbReference type="SMART" id="SM00181">
    <property type="entry name" value="EGF"/>
    <property type="match status" value="5"/>
</dbReference>
<dbReference type="PANTHER" id="PTHR47767">
    <property type="entry name" value="ADHESION G PROTEIN-COUPLED RECEPTOR G7"/>
    <property type="match status" value="1"/>
</dbReference>
<dbReference type="InterPro" id="IPR017981">
    <property type="entry name" value="GPCR_2-like_7TM"/>
</dbReference>
<dbReference type="Pfam" id="PF00008">
    <property type="entry name" value="EGF"/>
    <property type="match status" value="3"/>
</dbReference>
<dbReference type="SUPFAM" id="SSF57196">
    <property type="entry name" value="EGF/Laminin"/>
    <property type="match status" value="5"/>
</dbReference>
<dbReference type="CDD" id="cd00063">
    <property type="entry name" value="FN3"/>
    <property type="match status" value="1"/>
</dbReference>
<feature type="domain" description="EGF-like" evidence="18">
    <location>
        <begin position="450"/>
        <end position="487"/>
    </location>
</feature>
<feature type="region of interest" description="Disordered" evidence="15">
    <location>
        <begin position="1263"/>
        <end position="1294"/>
    </location>
</feature>
<evidence type="ECO:0000256" key="16">
    <source>
        <dbReference type="SAM" id="Phobius"/>
    </source>
</evidence>
<evidence type="ECO:0000256" key="3">
    <source>
        <dbReference type="ARBA" id="ARBA00022475"/>
    </source>
</evidence>
<evidence type="ECO:0000259" key="19">
    <source>
        <dbReference type="PROSITE" id="PS50227"/>
    </source>
</evidence>
<keyword evidence="3" id="KW-1003">Cell membrane</keyword>
<dbReference type="EMBL" id="GACK01005708">
    <property type="protein sequence ID" value="JAA59326.1"/>
    <property type="molecule type" value="mRNA"/>
</dbReference>
<sequence length="1450" mass="159645">MEFPVHRRSFGLMSVLRLVSLLLLCQHVVARRGVLVFWSPFHDPRVHENAPAGVHVTTIRALDESAPGKPVAYSLLDVKDSTYFHLNYLTGNLTTARPITRKVGEKYEVIVAAVSQGVTEVKTMQIEVTVPNEYPPRFEHPVYRAEVHQTRTRPGYRVLQVRAQDPDPVPYNAEVYYRLDAGPESARALKYLALDGVTGEVTLNRTLSDVADAMIAFTVVAEDGGSPVKEDRARVEILVKTISDPQNTRAVVVNETSVRICWQRPLYGNVSGYVVKYRATSENVTSYVNVTTGAVDKCVPVHGLRPWTDYEYRVYAWNGREEGIGSTVDRFTTRIDYCLMNVCKHGSCEATEAVPGYRCVCDPGFYGDACEHFDPCSENPCKTFGTCVNISDGEYRCDCFTGFSGRNCSDFNPCLLKPSACLHGGVCESNSSHTFTCLCVDGYYGKTCHQYDPCFSSPCLHGARCLNESDVKFSCQCLPGYAGDLCEENINECLSSPCKNRGDCEDGINSFTCHCTPGYGGPLCEIRDTCPEDVQQTDKGTFQWQPVPHGSVAKVECPYGAYNPASEYKYARRKCRLLADGQTSWMKVSAQHCRYKSFQAAENITSELEYLTHDPRSIRPEQLRNFADKIEPIVDYAIKDIKIAQAMIHVISNFLALNDSVIEEGDANGVAVEKLVSVVERFTSEVVLGPGALIIENENLVVKAVAWSPKLLSQGQDFLSFSLRSNRDHYLHEDFSGDGDDQDGEDNIVITIPFEALSMAINSSLMAAGEAYRPIHEVEKGPRISFVSYRNDKFFRPHRYGPASLVSTGQVVLSAKIGDRKIENLTDPLIYSYPTYSAARYVCAFWDERRKQWSTVGVTTNQSGNVTVCTSTHMTAFSLLLDPLPGRSLAPHHYRILSLISYVGCIMSIVGLFFTILTYSLFRCLNKDRSGKILLNLCSAMLLLNMAFLVGSLHQRFPRIELCLGTAVATHYFLLACLAWMGVEAANMYQMLVHVFASSETCFMLKRVLIAWGIPAVIVGTCLAIDLEPYRSRDDYCVISSRNPLIYYIAFLGISCLILFVNLLVFIMVTRVLFKPRMSGATSKSANHNSTSASGSAAANTLPITAAQVRGAFTVMTLLGVTWIFGVFAVGEARTVFQYVFCVCNSMQGFLIFVVRVLQYPEARAAWSQLATTGTLKKNRGAGPQAASWCAYSNPKRNSHSSMVRVTSNSTDSTSTVVFNSNMWNKGSGSGGPASARDCPTRLSRFSSVGSLLKNCNLQRADKNTSTLNRKEKASSKATADELGAKPNHKEFYSSEDQVSSLVPDLYAGQEHQIKSHGVSAPDPMKYIDDDSRSTVTTLGLGANQKAHILFAYTGAEATPIRVNGVVHSPLDKPKLESFSTFQRSSPVPASTPKIPELPRSWNAASATTAVVDGPVDVIVPDHDALRGSTKMTEETSFVMSEGTSVAAAS</sequence>
<dbReference type="GO" id="GO:0005509">
    <property type="term" value="F:calcium ion binding"/>
    <property type="evidence" value="ECO:0007669"/>
    <property type="project" value="UniProtKB-UniRule"/>
</dbReference>
<feature type="chain" id="PRO_5003981185" evidence="17">
    <location>
        <begin position="31"/>
        <end position="1450"/>
    </location>
</feature>
<proteinExistence type="evidence at transcript level"/>
<evidence type="ECO:0000256" key="5">
    <source>
        <dbReference type="ARBA" id="ARBA00022692"/>
    </source>
</evidence>
<dbReference type="FunFam" id="2.10.25.10:FF:000122">
    <property type="entry name" value="Protein crumbs homolog 2"/>
    <property type="match status" value="1"/>
</dbReference>
<dbReference type="InterPro" id="IPR036116">
    <property type="entry name" value="FN3_sf"/>
</dbReference>
<keyword evidence="6 17" id="KW-0732">Signal</keyword>
<organism evidence="23">
    <name type="scientific">Rhipicephalus pulchellus</name>
    <name type="common">Yellow backed tick</name>
    <name type="synonym">Dermacentor pulchellus</name>
    <dbReference type="NCBI Taxonomy" id="72859"/>
    <lineage>
        <taxon>Eukaryota</taxon>
        <taxon>Metazoa</taxon>
        <taxon>Ecdysozoa</taxon>
        <taxon>Arthropoda</taxon>
        <taxon>Chelicerata</taxon>
        <taxon>Arachnida</taxon>
        <taxon>Acari</taxon>
        <taxon>Parasitiformes</taxon>
        <taxon>Ixodida</taxon>
        <taxon>Ixodoidea</taxon>
        <taxon>Ixodidae</taxon>
        <taxon>Rhipicephalinae</taxon>
        <taxon>Rhipicephalus</taxon>
        <taxon>Rhipicephalus</taxon>
    </lineage>
</organism>
<keyword evidence="9 16" id="KW-0472">Membrane</keyword>
<keyword evidence="11" id="KW-0325">Glycoprotein</keyword>
<feature type="transmembrane region" description="Helical" evidence="16">
    <location>
        <begin position="899"/>
        <end position="922"/>
    </location>
</feature>
<evidence type="ECO:0000256" key="10">
    <source>
        <dbReference type="ARBA" id="ARBA00023157"/>
    </source>
</evidence>
<evidence type="ECO:0000256" key="13">
    <source>
        <dbReference type="PROSITE-ProRule" id="PRU00043"/>
    </source>
</evidence>
<feature type="transmembrane region" description="Helical" evidence="16">
    <location>
        <begin position="973"/>
        <end position="997"/>
    </location>
</feature>
<evidence type="ECO:0000256" key="2">
    <source>
        <dbReference type="ARBA" id="ARBA00004236"/>
    </source>
</evidence>
<dbReference type="PROSITE" id="PS01187">
    <property type="entry name" value="EGF_CA"/>
    <property type="match status" value="1"/>
</dbReference>
<dbReference type="InterPro" id="IPR000203">
    <property type="entry name" value="GPS"/>
</dbReference>
<reference evidence="23" key="2">
    <citation type="journal article" date="2015" name="J. Proteomics">
        <title>Sexual differences in the sialomes of the zebra tick, Rhipicephalus pulchellus.</title>
        <authorList>
            <person name="Tan A.W."/>
            <person name="Francischetti I.M."/>
            <person name="Slovak M."/>
            <person name="Kini R.M."/>
            <person name="Ribeiro J.M."/>
        </authorList>
    </citation>
    <scope>NUCLEOTIDE SEQUENCE</scope>
    <source>
        <tissue evidence="23">Salivary gland</tissue>
    </source>
</reference>
<dbReference type="Pfam" id="PF12661">
    <property type="entry name" value="hEGF"/>
    <property type="match status" value="1"/>
</dbReference>
<evidence type="ECO:0000259" key="22">
    <source>
        <dbReference type="PROSITE" id="PS50853"/>
    </source>
</evidence>
<dbReference type="GO" id="GO:0005886">
    <property type="term" value="C:plasma membrane"/>
    <property type="evidence" value="ECO:0007669"/>
    <property type="project" value="UniProtKB-SubCell"/>
</dbReference>
<feature type="compositionally biased region" description="Basic and acidic residues" evidence="15">
    <location>
        <begin position="1269"/>
        <end position="1293"/>
    </location>
</feature>
<dbReference type="GO" id="GO:0007163">
    <property type="term" value="P:establishment or maintenance of cell polarity"/>
    <property type="evidence" value="ECO:0007669"/>
    <property type="project" value="UniProtKB-ARBA"/>
</dbReference>
<dbReference type="GO" id="GO:0001736">
    <property type="term" value="P:establishment of planar polarity"/>
    <property type="evidence" value="ECO:0007669"/>
    <property type="project" value="UniProtKB-ARBA"/>
</dbReference>
<keyword evidence="13" id="KW-0106">Calcium</keyword>
<name>L7M4R1_RHIPC</name>
<dbReference type="InterPro" id="IPR000742">
    <property type="entry name" value="EGF"/>
</dbReference>
<evidence type="ECO:0000256" key="7">
    <source>
        <dbReference type="ARBA" id="ARBA00022737"/>
    </source>
</evidence>
<feature type="domain" description="G-protein coupled receptors family 2 profile 2" evidence="20">
    <location>
        <begin position="897"/>
        <end position="1160"/>
    </location>
</feature>
<evidence type="ECO:0000256" key="9">
    <source>
        <dbReference type="ARBA" id="ARBA00023136"/>
    </source>
</evidence>
<keyword evidence="12" id="KW-0424">Laminin EGF-like domain</keyword>
<keyword evidence="10 14" id="KW-1015">Disulfide bond</keyword>
<dbReference type="Gene3D" id="2.60.40.10">
    <property type="entry name" value="Immunoglobulins"/>
    <property type="match status" value="1"/>
</dbReference>
<feature type="domain" description="EGF-like" evidence="18">
    <location>
        <begin position="489"/>
        <end position="525"/>
    </location>
</feature>
<dbReference type="InterPro" id="IPR046338">
    <property type="entry name" value="GAIN_dom_sf"/>
</dbReference>
<dbReference type="FunFam" id="2.10.25.10:FF:000100">
    <property type="entry name" value="neurogenic locus notch homolog protein 3"/>
    <property type="match status" value="1"/>
</dbReference>
<dbReference type="SMART" id="SM00179">
    <property type="entry name" value="EGF_CA"/>
    <property type="match status" value="5"/>
</dbReference>
<feature type="domain" description="EGF-like" evidence="18">
    <location>
        <begin position="334"/>
        <end position="371"/>
    </location>
</feature>
<feature type="domain" description="Cadherin" evidence="21">
    <location>
        <begin position="46"/>
        <end position="138"/>
    </location>
</feature>
<dbReference type="PROSITE" id="PS50227">
    <property type="entry name" value="G_PROTEIN_RECEP_F2_3"/>
    <property type="match status" value="1"/>
</dbReference>
<evidence type="ECO:0000259" key="21">
    <source>
        <dbReference type="PROSITE" id="PS50268"/>
    </source>
</evidence>
<dbReference type="PROSITE" id="PS50853">
    <property type="entry name" value="FN3"/>
    <property type="match status" value="1"/>
</dbReference>
<dbReference type="CDD" id="cd11304">
    <property type="entry name" value="Cadherin_repeat"/>
    <property type="match status" value="2"/>
</dbReference>
<dbReference type="InterPro" id="IPR053066">
    <property type="entry name" value="ADGR_G7"/>
</dbReference>
<feature type="transmembrane region" description="Helical" evidence="16">
    <location>
        <begin position="1047"/>
        <end position="1074"/>
    </location>
</feature>
<dbReference type="Pfam" id="PF00028">
    <property type="entry name" value="Cadherin"/>
    <property type="match status" value="2"/>
</dbReference>
<protein>
    <submittedName>
        <fullName evidence="23">Putative g protein-coupled receptor</fullName>
    </submittedName>
</protein>
<feature type="transmembrane region" description="Helical" evidence="16">
    <location>
        <begin position="1111"/>
        <end position="1130"/>
    </location>
</feature>
<dbReference type="Pfam" id="PF00041">
    <property type="entry name" value="fn3"/>
    <property type="match status" value="1"/>
</dbReference>
<feature type="disulfide bond" evidence="14">
    <location>
        <begin position="361"/>
        <end position="370"/>
    </location>
</feature>